<comment type="caution">
    <text evidence="5">The sequence shown here is derived from an EMBL/GenBank/DDBJ whole genome shotgun (WGS) entry which is preliminary data.</text>
</comment>
<evidence type="ECO:0000256" key="2">
    <source>
        <dbReference type="ARBA" id="ARBA00022764"/>
    </source>
</evidence>
<sequence>MKHGGFKAVCLALSVCMAVASVYAAEEKAVNLESRILENFDGSSGYVWKVTASKFATKTDKETFPKLAYIKTWPAAIHGYNREGKDIKSLGIWGRFDRKGYNWIDIYPVAKDDKDENPAEIPIPGRVQLLDMWVWGANFNYYLEAYIRDYKGVVHIINMGDLNFEGWKNLRINIPSNIPQEKRTLPKRQGLTLVKFRIWTRPVERVDDFQIYINQIKVLTDTFETLFDGDELADPARVQELWSAGSNAKN</sequence>
<dbReference type="Pfam" id="PF04620">
    <property type="entry name" value="FlaA"/>
    <property type="match status" value="1"/>
</dbReference>
<organism evidence="5">
    <name type="scientific">Gracilinema caldarium</name>
    <dbReference type="NCBI Taxonomy" id="215591"/>
    <lineage>
        <taxon>Bacteria</taxon>
        <taxon>Pseudomonadati</taxon>
        <taxon>Spirochaetota</taxon>
        <taxon>Spirochaetia</taxon>
        <taxon>Spirochaetales</taxon>
        <taxon>Breznakiellaceae</taxon>
        <taxon>Gracilinema</taxon>
    </lineage>
</organism>
<keyword evidence="4" id="KW-0732">Signal</keyword>
<dbReference type="AlphaFoldDB" id="A0A7C3EHS1"/>
<protein>
    <recommendedName>
        <fullName evidence="6">Flagellar filament outer layer protein FlaA</fullName>
    </recommendedName>
</protein>
<dbReference type="GO" id="GO:0030288">
    <property type="term" value="C:outer membrane-bounded periplasmic space"/>
    <property type="evidence" value="ECO:0007669"/>
    <property type="project" value="InterPro"/>
</dbReference>
<gene>
    <name evidence="5" type="ORF">ENS59_13055</name>
</gene>
<accession>A0A7C3EHS1</accession>
<evidence type="ECO:0008006" key="6">
    <source>
        <dbReference type="Google" id="ProtNLM"/>
    </source>
</evidence>
<evidence type="ECO:0000256" key="4">
    <source>
        <dbReference type="SAM" id="SignalP"/>
    </source>
</evidence>
<dbReference type="GO" id="GO:0055040">
    <property type="term" value="C:periplasmic flagellum"/>
    <property type="evidence" value="ECO:0007669"/>
    <property type="project" value="UniProtKB-SubCell"/>
</dbReference>
<feature type="signal peptide" evidence="4">
    <location>
        <begin position="1"/>
        <end position="24"/>
    </location>
</feature>
<evidence type="ECO:0000313" key="5">
    <source>
        <dbReference type="EMBL" id="HFH30415.1"/>
    </source>
</evidence>
<dbReference type="GO" id="GO:0071973">
    <property type="term" value="P:bacterial-type flagellum-dependent cell motility"/>
    <property type="evidence" value="ECO:0007669"/>
    <property type="project" value="InterPro"/>
</dbReference>
<name>A0A7C3EHS1_9SPIR</name>
<keyword evidence="2" id="KW-0574">Periplasm</keyword>
<proteinExistence type="predicted"/>
<keyword evidence="3" id="KW-0975">Bacterial flagellum</keyword>
<dbReference type="InterPro" id="IPR006714">
    <property type="entry name" value="FlaA"/>
</dbReference>
<evidence type="ECO:0000256" key="3">
    <source>
        <dbReference type="ARBA" id="ARBA00023143"/>
    </source>
</evidence>
<evidence type="ECO:0000256" key="1">
    <source>
        <dbReference type="ARBA" id="ARBA00004631"/>
    </source>
</evidence>
<reference evidence="5" key="1">
    <citation type="journal article" date="2020" name="mSystems">
        <title>Genome- and Community-Level Interaction Insights into Carbon Utilization and Element Cycling Functions of Hydrothermarchaeota in Hydrothermal Sediment.</title>
        <authorList>
            <person name="Zhou Z."/>
            <person name="Liu Y."/>
            <person name="Xu W."/>
            <person name="Pan J."/>
            <person name="Luo Z.H."/>
            <person name="Li M."/>
        </authorList>
    </citation>
    <scope>NUCLEOTIDE SEQUENCE [LARGE SCALE GENOMIC DNA]</scope>
    <source>
        <strain evidence="5">SpSt-503</strain>
    </source>
</reference>
<dbReference type="EMBL" id="DSVL01000403">
    <property type="protein sequence ID" value="HFH30415.1"/>
    <property type="molecule type" value="Genomic_DNA"/>
</dbReference>
<feature type="chain" id="PRO_5028347353" description="Flagellar filament outer layer protein FlaA" evidence="4">
    <location>
        <begin position="25"/>
        <end position="250"/>
    </location>
</feature>
<comment type="subcellular location">
    <subcellularLocation>
        <location evidence="1">Periplasmic flagellum</location>
    </subcellularLocation>
</comment>